<keyword evidence="2" id="KW-0012">Acyltransferase</keyword>
<protein>
    <submittedName>
        <fullName evidence="3">GlmU family protein</fullName>
    </submittedName>
</protein>
<evidence type="ECO:0000313" key="3">
    <source>
        <dbReference type="EMBL" id="MDG4946344.1"/>
    </source>
</evidence>
<dbReference type="EMBL" id="JANCMU010000004">
    <property type="protein sequence ID" value="MDG4946344.1"/>
    <property type="molecule type" value="Genomic_DNA"/>
</dbReference>
<dbReference type="NCBIfam" id="TIGR03991">
    <property type="entry name" value="alt_bact_glmU"/>
    <property type="match status" value="1"/>
</dbReference>
<dbReference type="InterPro" id="IPR023917">
    <property type="entry name" value="Bifunctiontional_GlmU_bac-type"/>
</dbReference>
<dbReference type="GO" id="GO:0016779">
    <property type="term" value="F:nucleotidyltransferase activity"/>
    <property type="evidence" value="ECO:0007669"/>
    <property type="project" value="UniProtKB-ARBA"/>
</dbReference>
<dbReference type="GO" id="GO:0016746">
    <property type="term" value="F:acyltransferase activity"/>
    <property type="evidence" value="ECO:0007669"/>
    <property type="project" value="UniProtKB-KW"/>
</dbReference>
<dbReference type="CDD" id="cd05635">
    <property type="entry name" value="LbH_unknown"/>
    <property type="match status" value="1"/>
</dbReference>
<evidence type="ECO:0000256" key="2">
    <source>
        <dbReference type="ARBA" id="ARBA00023315"/>
    </source>
</evidence>
<evidence type="ECO:0000256" key="1">
    <source>
        <dbReference type="ARBA" id="ARBA00022679"/>
    </source>
</evidence>
<gene>
    <name evidence="3" type="ORF">NMK71_07955</name>
</gene>
<dbReference type="InterPro" id="IPR050065">
    <property type="entry name" value="GlmU-like"/>
</dbReference>
<dbReference type="Gene3D" id="2.160.10.10">
    <property type="entry name" value="Hexapeptide repeat proteins"/>
    <property type="match status" value="1"/>
</dbReference>
<comment type="caution">
    <text evidence="3">The sequence shown here is derived from an EMBL/GenBank/DDBJ whole genome shotgun (WGS) entry which is preliminary data.</text>
</comment>
<dbReference type="InterPro" id="IPR011004">
    <property type="entry name" value="Trimer_LpxA-like_sf"/>
</dbReference>
<dbReference type="RefSeq" id="WP_304420762.1">
    <property type="nucleotide sequence ID" value="NZ_JANCMU010000004.1"/>
</dbReference>
<dbReference type="Proteomes" id="UP001152599">
    <property type="component" value="Unassembled WGS sequence"/>
</dbReference>
<organism evidence="3 4">
    <name type="scientific">Profundicola chukchiensis</name>
    <dbReference type="NCBI Taxonomy" id="2961959"/>
    <lineage>
        <taxon>Bacteria</taxon>
        <taxon>Pseudomonadati</taxon>
        <taxon>Bacteroidota</taxon>
        <taxon>Flavobacteriia</taxon>
        <taxon>Flavobacteriales</taxon>
        <taxon>Weeksellaceae</taxon>
        <taxon>Profundicola</taxon>
    </lineage>
</organism>
<dbReference type="PANTHER" id="PTHR43584">
    <property type="entry name" value="NUCLEOTIDYL TRANSFERASE"/>
    <property type="match status" value="1"/>
</dbReference>
<keyword evidence="4" id="KW-1185">Reference proteome</keyword>
<sequence length="385" mass="43456">MNVILFCEKEQEQLLPLTFLKPCGELRMGILSFKDRWERFLGKKISYKTLPYLAEAFPMKEEEVNLFLNPTYLPTAELFDTLLNLKQGKAIQYKDAILAFKGSNEDFEAKKWEVQSWDSELIHIQRPYDLFSYNDKVLAFDFELLTKNRISQPISETNGVINEDNIFLEEGAKVEFAILNATDGPIYIGKDAEICEGSMVRGGLALCDHAKLNLGTKIYGATTIGPHCKVGGEVNNSILTGYSNKGHDGFLGNSVIGEWCNLGADTNNSNLKNNYGEVKLWNYAENKFEKTGLQFCGLIMGDHAKSAINTQFNTGTVVGPFANVFKSGFPPNRVKMFSWGGGNEDDKFRLDAAYEVAERMMSRRKIDLTNDMKNIIKHLFETHQE</sequence>
<accession>A0A9X4N3T7</accession>
<dbReference type="Pfam" id="PF13562">
    <property type="entry name" value="NTP_transf_4"/>
    <property type="match status" value="1"/>
</dbReference>
<reference evidence="3" key="1">
    <citation type="submission" date="2022-07" db="EMBL/GenBank/DDBJ databases">
        <title>Description and genome-wide analysis of Profundicola chukchiensis gen. nov., sp. nov., marine bacteria isolated from bottom sediments of the Chukchi Sea.</title>
        <authorList>
            <person name="Romanenko L."/>
            <person name="Otstavnykh N."/>
            <person name="Kurilenko V."/>
            <person name="Eremeev V."/>
            <person name="Velansky P."/>
            <person name="Mikhailov V."/>
            <person name="Isaeva M."/>
        </authorList>
    </citation>
    <scope>NUCLEOTIDE SEQUENCE</scope>
    <source>
        <strain evidence="3">KMM 9713</strain>
    </source>
</reference>
<keyword evidence="1" id="KW-0808">Transferase</keyword>
<dbReference type="SUPFAM" id="SSF51161">
    <property type="entry name" value="Trimeric LpxA-like enzymes"/>
    <property type="match status" value="1"/>
</dbReference>
<evidence type="ECO:0000313" key="4">
    <source>
        <dbReference type="Proteomes" id="UP001152599"/>
    </source>
</evidence>
<dbReference type="AlphaFoldDB" id="A0A9X4N3T7"/>
<dbReference type="PANTHER" id="PTHR43584:SF9">
    <property type="entry name" value="TRANSFERASE HEXAPEPTIDE REPEAT CONTAINING PROTEIN"/>
    <property type="match status" value="1"/>
</dbReference>
<proteinExistence type="predicted"/>
<name>A0A9X4N3T7_9FLAO</name>